<dbReference type="OrthoDB" id="1735085at2759"/>
<reference evidence="3 4" key="1">
    <citation type="submission" date="2019-09" db="EMBL/GenBank/DDBJ databases">
        <title>A chromosome-level genome assembly of the Chinese tupelo Nyssa sinensis.</title>
        <authorList>
            <person name="Yang X."/>
            <person name="Kang M."/>
            <person name="Yang Y."/>
            <person name="Xiong H."/>
            <person name="Wang M."/>
            <person name="Zhang Z."/>
            <person name="Wang Z."/>
            <person name="Wu H."/>
            <person name="Ma T."/>
            <person name="Liu J."/>
            <person name="Xi Z."/>
        </authorList>
    </citation>
    <scope>NUCLEOTIDE SEQUENCE [LARGE SCALE GENOMIC DNA]</scope>
    <source>
        <strain evidence="3">J267</strain>
        <tissue evidence="3">Leaf</tissue>
    </source>
</reference>
<dbReference type="EMBL" id="CM018052">
    <property type="protein sequence ID" value="KAA8514948.1"/>
    <property type="molecule type" value="Genomic_DNA"/>
</dbReference>
<organism evidence="3 4">
    <name type="scientific">Nyssa sinensis</name>
    <dbReference type="NCBI Taxonomy" id="561372"/>
    <lineage>
        <taxon>Eukaryota</taxon>
        <taxon>Viridiplantae</taxon>
        <taxon>Streptophyta</taxon>
        <taxon>Embryophyta</taxon>
        <taxon>Tracheophyta</taxon>
        <taxon>Spermatophyta</taxon>
        <taxon>Magnoliopsida</taxon>
        <taxon>eudicotyledons</taxon>
        <taxon>Gunneridae</taxon>
        <taxon>Pentapetalae</taxon>
        <taxon>asterids</taxon>
        <taxon>Cornales</taxon>
        <taxon>Nyssaceae</taxon>
        <taxon>Nyssa</taxon>
    </lineage>
</organism>
<evidence type="ECO:0000313" key="4">
    <source>
        <dbReference type="Proteomes" id="UP000325577"/>
    </source>
</evidence>
<keyword evidence="1" id="KW-0812">Transmembrane</keyword>
<proteinExistence type="predicted"/>
<dbReference type="Proteomes" id="UP000325577">
    <property type="component" value="Linkage Group LG9"/>
</dbReference>
<evidence type="ECO:0000256" key="2">
    <source>
        <dbReference type="SAM" id="SignalP"/>
    </source>
</evidence>
<gene>
    <name evidence="3" type="ORF">F0562_018265</name>
</gene>
<name>A0A5J4ZBI2_9ASTE</name>
<keyword evidence="4" id="KW-1185">Reference proteome</keyword>
<keyword evidence="1" id="KW-0472">Membrane</keyword>
<evidence type="ECO:0000256" key="1">
    <source>
        <dbReference type="SAM" id="Phobius"/>
    </source>
</evidence>
<feature type="transmembrane region" description="Helical" evidence="1">
    <location>
        <begin position="43"/>
        <end position="61"/>
    </location>
</feature>
<keyword evidence="1" id="KW-1133">Transmembrane helix</keyword>
<sequence length="68" mass="7256">MESCRLAMAFTIYMMALMAFDTFRATAALEDVGGIAPSPAMDSAGVALSAPAIVAAMIRYCKQLMLEF</sequence>
<dbReference type="AlphaFoldDB" id="A0A5J4ZBI2"/>
<protein>
    <submittedName>
        <fullName evidence="3">Uncharacterized protein</fullName>
    </submittedName>
</protein>
<accession>A0A5J4ZBI2</accession>
<feature type="signal peptide" evidence="2">
    <location>
        <begin position="1"/>
        <end position="19"/>
    </location>
</feature>
<keyword evidence="2" id="KW-0732">Signal</keyword>
<feature type="chain" id="PRO_5023854301" evidence="2">
    <location>
        <begin position="20"/>
        <end position="68"/>
    </location>
</feature>
<evidence type="ECO:0000313" key="3">
    <source>
        <dbReference type="EMBL" id="KAA8514948.1"/>
    </source>
</evidence>